<protein>
    <recommendedName>
        <fullName evidence="6">Choline monooxygenase, chloroplastic</fullName>
        <ecNumber evidence="5">1.14.15.7</ecNumber>
    </recommendedName>
</protein>
<dbReference type="PANTHER" id="PTHR43756:SF5">
    <property type="entry name" value="CHOLINE MONOOXYGENASE, CHLOROPLASTIC"/>
    <property type="match status" value="1"/>
</dbReference>
<evidence type="ECO:0000256" key="1">
    <source>
        <dbReference type="ARBA" id="ARBA00001962"/>
    </source>
</evidence>
<keyword evidence="9" id="KW-0560">Oxidoreductase</keyword>
<keyword evidence="8" id="KW-0479">Metal-binding</keyword>
<evidence type="ECO:0000256" key="2">
    <source>
        <dbReference type="ARBA" id="ARBA00002149"/>
    </source>
</evidence>
<dbReference type="Pfam" id="PF00848">
    <property type="entry name" value="Ring_hydroxyl_A"/>
    <property type="match status" value="1"/>
</dbReference>
<dbReference type="EC" id="1.14.15.7" evidence="5"/>
<dbReference type="PANTHER" id="PTHR43756">
    <property type="entry name" value="CHOLINE MONOOXYGENASE, CHLOROPLASTIC"/>
    <property type="match status" value="1"/>
</dbReference>
<dbReference type="CDD" id="cd03469">
    <property type="entry name" value="Rieske_RO_Alpha_N"/>
    <property type="match status" value="1"/>
</dbReference>
<dbReference type="InterPro" id="IPR015879">
    <property type="entry name" value="Ring_hydroxy_dOase_asu_C_dom"/>
</dbReference>
<dbReference type="InterPro" id="IPR036922">
    <property type="entry name" value="Rieske_2Fe-2S_sf"/>
</dbReference>
<dbReference type="Gene3D" id="3.90.380.10">
    <property type="entry name" value="Naphthalene 1,2-dioxygenase Alpha Subunit, Chain A, domain 1"/>
    <property type="match status" value="2"/>
</dbReference>
<comment type="pathway">
    <text evidence="3">Amine and polyamine biosynthesis; betaine biosynthesis via choline pathway; betaine aldehyde from choline (monooxygenase route): step 1/1.</text>
</comment>
<evidence type="ECO:0000256" key="10">
    <source>
        <dbReference type="ARBA" id="ARBA00023004"/>
    </source>
</evidence>
<evidence type="ECO:0000256" key="5">
    <source>
        <dbReference type="ARBA" id="ARBA00012763"/>
    </source>
</evidence>
<evidence type="ECO:0000256" key="4">
    <source>
        <dbReference type="ARBA" id="ARBA00010848"/>
    </source>
</evidence>
<organism evidence="14 15">
    <name type="scientific">Exophiala sideris</name>
    <dbReference type="NCBI Taxonomy" id="1016849"/>
    <lineage>
        <taxon>Eukaryota</taxon>
        <taxon>Fungi</taxon>
        <taxon>Dikarya</taxon>
        <taxon>Ascomycota</taxon>
        <taxon>Pezizomycotina</taxon>
        <taxon>Eurotiomycetes</taxon>
        <taxon>Chaetothyriomycetidae</taxon>
        <taxon>Chaetothyriales</taxon>
        <taxon>Herpotrichiellaceae</taxon>
        <taxon>Exophiala</taxon>
    </lineage>
</organism>
<keyword evidence="10" id="KW-0408">Iron</keyword>
<dbReference type="SUPFAM" id="SSF55961">
    <property type="entry name" value="Bet v1-like"/>
    <property type="match status" value="1"/>
</dbReference>
<feature type="domain" description="Rieske" evidence="13">
    <location>
        <begin position="52"/>
        <end position="131"/>
    </location>
</feature>
<comment type="cofactor">
    <cofactor evidence="1">
        <name>Fe cation</name>
        <dbReference type="ChEBI" id="CHEBI:24875"/>
    </cofactor>
</comment>
<accession>A0ABR0JDJ6</accession>
<comment type="catalytic activity">
    <reaction evidence="12">
        <text>choline + 2 reduced [2Fe-2S]-[ferredoxin] + O2 + 2 H(+) = betaine aldehyde hydrate + 2 oxidized [2Fe-2S]-[ferredoxin] + H2O</text>
        <dbReference type="Rhea" id="RHEA:17769"/>
        <dbReference type="Rhea" id="RHEA-COMP:10000"/>
        <dbReference type="Rhea" id="RHEA-COMP:10001"/>
        <dbReference type="ChEBI" id="CHEBI:15354"/>
        <dbReference type="ChEBI" id="CHEBI:15377"/>
        <dbReference type="ChEBI" id="CHEBI:15378"/>
        <dbReference type="ChEBI" id="CHEBI:15379"/>
        <dbReference type="ChEBI" id="CHEBI:15870"/>
        <dbReference type="ChEBI" id="CHEBI:33737"/>
        <dbReference type="ChEBI" id="CHEBI:33738"/>
        <dbReference type="EC" id="1.14.15.7"/>
    </reaction>
</comment>
<comment type="function">
    <text evidence="2">Catalyzes the first step of the osmoprotectant glycine betaine synthesis.</text>
</comment>
<gene>
    <name evidence="14" type="ORF">LTR69_005176</name>
</gene>
<dbReference type="Proteomes" id="UP001345691">
    <property type="component" value="Unassembled WGS sequence"/>
</dbReference>
<evidence type="ECO:0000256" key="6">
    <source>
        <dbReference type="ARBA" id="ARBA00014931"/>
    </source>
</evidence>
<evidence type="ECO:0000259" key="13">
    <source>
        <dbReference type="PROSITE" id="PS51296"/>
    </source>
</evidence>
<dbReference type="PRINTS" id="PR00090">
    <property type="entry name" value="RNGDIOXGNASE"/>
</dbReference>
<dbReference type="InterPro" id="IPR001663">
    <property type="entry name" value="Rng_hydr_dOase-A"/>
</dbReference>
<evidence type="ECO:0000256" key="11">
    <source>
        <dbReference type="ARBA" id="ARBA00023014"/>
    </source>
</evidence>
<evidence type="ECO:0000256" key="8">
    <source>
        <dbReference type="ARBA" id="ARBA00022723"/>
    </source>
</evidence>
<keyword evidence="7" id="KW-0001">2Fe-2S</keyword>
<keyword evidence="11" id="KW-0411">Iron-sulfur</keyword>
<keyword evidence="15" id="KW-1185">Reference proteome</keyword>
<evidence type="ECO:0000256" key="9">
    <source>
        <dbReference type="ARBA" id="ARBA00023002"/>
    </source>
</evidence>
<evidence type="ECO:0000256" key="3">
    <source>
        <dbReference type="ARBA" id="ARBA00004866"/>
    </source>
</evidence>
<dbReference type="CDD" id="cd00680">
    <property type="entry name" value="RHO_alpha_C"/>
    <property type="match status" value="1"/>
</dbReference>
<dbReference type="Pfam" id="PF00355">
    <property type="entry name" value="Rieske"/>
    <property type="match status" value="1"/>
</dbReference>
<sequence>MAPGLLNYLGFGGSAPTSDDEKTAVRALPGSWYTSPDMYELERRSIFSKRWLMTTHKSRVKEAGDWVRYDIAGFNFIISRDRSGNIHAFHNICRHRAYPVVEKDNGTAKIFACRYHGWSYGLDGKLAKAPGYSEIQGFDKTQNGLFPIHVRVDNNGFIWVNLDGKKRPEVSWEDDFQGVDTQERLSDFNFENYEFDHTWEIDANYNWKIAADNYNECYHCKSTHPDIPTVADLESYNVKVQGAWIKHDGASTPEQIARGLKVCANYFYPNASFNVSPHFFFIQRFVPQGPGRTTVRYEVFRNKYSSSEDFQFINQIYKRIMSEDKGLCDLAQKNINAGVFVNGEMHPTMEKGPLFFQKLVRDSVTEHHKREQAAKQEIWPARQSLPETALVSKKDVDFCSGLACQTNQEGLSINLMIMRHTQRFCSDPICDFMILQLNKIVFLTARAPKQYYISLHSSTKLTTQQFALMASQPYATLDEASKTKAPFTCQSNFESPKRHYKLEKIETPKTLQTSATLKIRWHCKPRATITKQCDKKMYLVPAIASPDSHPGSSSGHPPF</sequence>
<evidence type="ECO:0000256" key="7">
    <source>
        <dbReference type="ARBA" id="ARBA00022714"/>
    </source>
</evidence>
<comment type="caution">
    <text evidence="14">The sequence shown here is derived from an EMBL/GenBank/DDBJ whole genome shotgun (WGS) entry which is preliminary data.</text>
</comment>
<proteinExistence type="inferred from homology"/>
<evidence type="ECO:0000256" key="12">
    <source>
        <dbReference type="ARBA" id="ARBA00049097"/>
    </source>
</evidence>
<dbReference type="InterPro" id="IPR017941">
    <property type="entry name" value="Rieske_2Fe-2S"/>
</dbReference>
<dbReference type="SUPFAM" id="SSF50022">
    <property type="entry name" value="ISP domain"/>
    <property type="match status" value="1"/>
</dbReference>
<comment type="similarity">
    <text evidence="4">Belongs to the choline monooxygenase family.</text>
</comment>
<dbReference type="EMBL" id="JAVRRF010000009">
    <property type="protein sequence ID" value="KAK5061992.1"/>
    <property type="molecule type" value="Genomic_DNA"/>
</dbReference>
<evidence type="ECO:0000313" key="15">
    <source>
        <dbReference type="Proteomes" id="UP001345691"/>
    </source>
</evidence>
<dbReference type="Gene3D" id="2.102.10.10">
    <property type="entry name" value="Rieske [2Fe-2S] iron-sulphur domain"/>
    <property type="match status" value="1"/>
</dbReference>
<evidence type="ECO:0000313" key="14">
    <source>
        <dbReference type="EMBL" id="KAK5061992.1"/>
    </source>
</evidence>
<dbReference type="PROSITE" id="PS51296">
    <property type="entry name" value="RIESKE"/>
    <property type="match status" value="1"/>
</dbReference>
<name>A0ABR0JDJ6_9EURO</name>
<reference evidence="14 15" key="1">
    <citation type="submission" date="2023-08" db="EMBL/GenBank/DDBJ databases">
        <title>Black Yeasts Isolated from many extreme environments.</title>
        <authorList>
            <person name="Coleine C."/>
            <person name="Stajich J.E."/>
            <person name="Selbmann L."/>
        </authorList>
    </citation>
    <scope>NUCLEOTIDE SEQUENCE [LARGE SCALE GENOMIC DNA]</scope>
    <source>
        <strain evidence="14 15">CCFEE 6328</strain>
    </source>
</reference>